<dbReference type="GO" id="GO:0005657">
    <property type="term" value="C:replication fork"/>
    <property type="evidence" value="ECO:0007669"/>
    <property type="project" value="TreeGrafter"/>
</dbReference>
<evidence type="ECO:0000259" key="8">
    <source>
        <dbReference type="PROSITE" id="PS50162"/>
    </source>
</evidence>
<dbReference type="GO" id="GO:0033065">
    <property type="term" value="C:Rad51C-XRCC3 complex"/>
    <property type="evidence" value="ECO:0007669"/>
    <property type="project" value="TreeGrafter"/>
</dbReference>
<dbReference type="SUPFAM" id="SSF52540">
    <property type="entry name" value="P-loop containing nucleoside triphosphate hydrolases"/>
    <property type="match status" value="1"/>
</dbReference>
<dbReference type="EMBL" id="KB446547">
    <property type="protein sequence ID" value="EME38415.1"/>
    <property type="molecule type" value="Genomic_DNA"/>
</dbReference>
<gene>
    <name evidence="9" type="ORF">DOTSEDRAFT_48641</name>
</gene>
<dbReference type="OMA" id="IACNALR"/>
<keyword evidence="4" id="KW-0067">ATP-binding</keyword>
<name>N1PE00_DOTSN</name>
<feature type="domain" description="RecA family profile 1" evidence="8">
    <location>
        <begin position="43"/>
        <end position="219"/>
    </location>
</feature>
<reference evidence="10" key="1">
    <citation type="journal article" date="2012" name="PLoS Genet.">
        <title>The genomes of the fungal plant pathogens Cladosporium fulvum and Dothistroma septosporum reveal adaptation to different hosts and lifestyles but also signatures of common ancestry.</title>
        <authorList>
            <person name="de Wit P.J.G.M."/>
            <person name="van der Burgt A."/>
            <person name="Oekmen B."/>
            <person name="Stergiopoulos I."/>
            <person name="Abd-Elsalam K.A."/>
            <person name="Aerts A.L."/>
            <person name="Bahkali A.H."/>
            <person name="Beenen H.G."/>
            <person name="Chettri P."/>
            <person name="Cox M.P."/>
            <person name="Datema E."/>
            <person name="de Vries R.P."/>
            <person name="Dhillon B."/>
            <person name="Ganley A.R."/>
            <person name="Griffiths S.A."/>
            <person name="Guo Y."/>
            <person name="Hamelin R.C."/>
            <person name="Henrissat B."/>
            <person name="Kabir M.S."/>
            <person name="Jashni M.K."/>
            <person name="Kema G."/>
            <person name="Klaubauf S."/>
            <person name="Lapidus A."/>
            <person name="Levasseur A."/>
            <person name="Lindquist E."/>
            <person name="Mehrabi R."/>
            <person name="Ohm R.A."/>
            <person name="Owen T.J."/>
            <person name="Salamov A."/>
            <person name="Schwelm A."/>
            <person name="Schijlen E."/>
            <person name="Sun H."/>
            <person name="van den Burg H.A."/>
            <person name="van Ham R.C.H.J."/>
            <person name="Zhang S."/>
            <person name="Goodwin S.B."/>
            <person name="Grigoriev I.V."/>
            <person name="Collemare J."/>
            <person name="Bradshaw R.E."/>
        </authorList>
    </citation>
    <scope>NUCLEOTIDE SEQUENCE [LARGE SCALE GENOMIC DNA]</scope>
    <source>
        <strain evidence="10">NZE10 / CBS 128990</strain>
    </source>
</reference>
<dbReference type="GO" id="GO:0007131">
    <property type="term" value="P:reciprocal meiotic recombination"/>
    <property type="evidence" value="ECO:0007669"/>
    <property type="project" value="TreeGrafter"/>
</dbReference>
<evidence type="ECO:0000313" key="9">
    <source>
        <dbReference type="EMBL" id="EME38415.1"/>
    </source>
</evidence>
<protein>
    <recommendedName>
        <fullName evidence="8">RecA family profile 1 domain-containing protein</fullName>
    </recommendedName>
</protein>
<feature type="compositionally biased region" description="Low complexity" evidence="7">
    <location>
        <begin position="1"/>
        <end position="16"/>
    </location>
</feature>
<evidence type="ECO:0000256" key="7">
    <source>
        <dbReference type="SAM" id="MobiDB-lite"/>
    </source>
</evidence>
<dbReference type="STRING" id="675120.N1PE00"/>
<dbReference type="eggNOG" id="KOG1433">
    <property type="taxonomic scope" value="Eukaryota"/>
</dbReference>
<dbReference type="GO" id="GO:0033063">
    <property type="term" value="C:Rad51B-Rad51C-Rad51D-XRCC2 complex"/>
    <property type="evidence" value="ECO:0007669"/>
    <property type="project" value="TreeGrafter"/>
</dbReference>
<keyword evidence="6" id="KW-0539">Nucleus</keyword>
<dbReference type="PANTHER" id="PTHR46239">
    <property type="entry name" value="DNA REPAIR PROTEIN RAD51 HOMOLOG 3 RAD51C"/>
    <property type="match status" value="1"/>
</dbReference>
<keyword evidence="5" id="KW-0234">DNA repair</keyword>
<proteinExistence type="predicted"/>
<keyword evidence="3" id="KW-0227">DNA damage</keyword>
<dbReference type="InterPro" id="IPR027417">
    <property type="entry name" value="P-loop_NTPase"/>
</dbReference>
<evidence type="ECO:0000256" key="3">
    <source>
        <dbReference type="ARBA" id="ARBA00022763"/>
    </source>
</evidence>
<dbReference type="Proteomes" id="UP000016933">
    <property type="component" value="Unassembled WGS sequence"/>
</dbReference>
<keyword evidence="2" id="KW-0547">Nucleotide-binding</keyword>
<feature type="region of interest" description="Disordered" evidence="7">
    <location>
        <begin position="1"/>
        <end position="28"/>
    </location>
</feature>
<dbReference type="InterPro" id="IPR052093">
    <property type="entry name" value="HR_Repair_Mediator"/>
</dbReference>
<reference evidence="9 10" key="2">
    <citation type="journal article" date="2012" name="PLoS Pathog.">
        <title>Diverse lifestyles and strategies of plant pathogenesis encoded in the genomes of eighteen Dothideomycetes fungi.</title>
        <authorList>
            <person name="Ohm R.A."/>
            <person name="Feau N."/>
            <person name="Henrissat B."/>
            <person name="Schoch C.L."/>
            <person name="Horwitz B.A."/>
            <person name="Barry K.W."/>
            <person name="Condon B.J."/>
            <person name="Copeland A.C."/>
            <person name="Dhillon B."/>
            <person name="Glaser F."/>
            <person name="Hesse C.N."/>
            <person name="Kosti I."/>
            <person name="LaButti K."/>
            <person name="Lindquist E.A."/>
            <person name="Lucas S."/>
            <person name="Salamov A.A."/>
            <person name="Bradshaw R.E."/>
            <person name="Ciuffetti L."/>
            <person name="Hamelin R.C."/>
            <person name="Kema G.H.J."/>
            <person name="Lawrence C."/>
            <person name="Scott J.A."/>
            <person name="Spatafora J.W."/>
            <person name="Turgeon B.G."/>
            <person name="de Wit P.J.G.M."/>
            <person name="Zhong S."/>
            <person name="Goodwin S.B."/>
            <person name="Grigoriev I.V."/>
        </authorList>
    </citation>
    <scope>NUCLEOTIDE SEQUENCE [LARGE SCALE GENOMIC DNA]</scope>
    <source>
        <strain evidence="10">NZE10 / CBS 128990</strain>
    </source>
</reference>
<dbReference type="GO" id="GO:0000400">
    <property type="term" value="F:four-way junction DNA binding"/>
    <property type="evidence" value="ECO:0007669"/>
    <property type="project" value="TreeGrafter"/>
</dbReference>
<dbReference type="AlphaFoldDB" id="N1PE00"/>
<evidence type="ECO:0000313" key="10">
    <source>
        <dbReference type="Proteomes" id="UP000016933"/>
    </source>
</evidence>
<comment type="subcellular location">
    <subcellularLocation>
        <location evidence="1">Nucleus</location>
    </subcellularLocation>
</comment>
<evidence type="ECO:0000256" key="6">
    <source>
        <dbReference type="ARBA" id="ARBA00023242"/>
    </source>
</evidence>
<keyword evidence="10" id="KW-1185">Reference proteome</keyword>
<evidence type="ECO:0000256" key="2">
    <source>
        <dbReference type="ARBA" id="ARBA00022741"/>
    </source>
</evidence>
<dbReference type="GO" id="GO:0005524">
    <property type="term" value="F:ATP binding"/>
    <property type="evidence" value="ECO:0007669"/>
    <property type="project" value="UniProtKB-KW"/>
</dbReference>
<dbReference type="GO" id="GO:0008821">
    <property type="term" value="F:crossover junction DNA endonuclease activity"/>
    <property type="evidence" value="ECO:0007669"/>
    <property type="project" value="TreeGrafter"/>
</dbReference>
<dbReference type="InterPro" id="IPR020588">
    <property type="entry name" value="RecA_ATP-bd"/>
</dbReference>
<sequence>MAVSNDIIDISSSAAPTQPPPSASHRLPTQSASTALLGLSRRGPSFLTTGIGSLDRQLAPQSRNGDGGLERGKIAELWGPVGAGKTALAFQTAKGALKRTAHVVWIDCATLLSGASAKGIADAADSFHYVAAPTLSHLLALIISPPAGLIPRGTVLLVVDGLNTLVDLDYPRLPYNSRARTDQQKGQAGRRYAILGSIMTALNKLAALHDLAVIVTTGCSSRMRHDSGLGASISPGIGGSEWENGISSRMLIFRDFDGRFIGVQRCLGRNVTPLDPVGDVRNVVGFEFTASGALEEHIIDLTSSTSDGATVQKPSVLPSPAKVVRKRIYDEIADSEDDEDEYGWAEADDVAIATQTMPERSASVKAADAV</sequence>
<dbReference type="PROSITE" id="PS50162">
    <property type="entry name" value="RECA_2"/>
    <property type="match status" value="1"/>
</dbReference>
<dbReference type="HOGENOM" id="CLU_043547_1_0_1"/>
<dbReference type="PANTHER" id="PTHR46239:SF1">
    <property type="entry name" value="DNA REPAIR PROTEIN RAD51 HOMOLOG 3"/>
    <property type="match status" value="1"/>
</dbReference>
<evidence type="ECO:0000256" key="5">
    <source>
        <dbReference type="ARBA" id="ARBA00023204"/>
    </source>
</evidence>
<dbReference type="GO" id="GO:0140664">
    <property type="term" value="F:ATP-dependent DNA damage sensor activity"/>
    <property type="evidence" value="ECO:0007669"/>
    <property type="project" value="InterPro"/>
</dbReference>
<dbReference type="GO" id="GO:0000707">
    <property type="term" value="P:meiotic DNA recombinase assembly"/>
    <property type="evidence" value="ECO:0007669"/>
    <property type="project" value="TreeGrafter"/>
</dbReference>
<evidence type="ECO:0000256" key="4">
    <source>
        <dbReference type="ARBA" id="ARBA00022840"/>
    </source>
</evidence>
<evidence type="ECO:0000256" key="1">
    <source>
        <dbReference type="ARBA" id="ARBA00004123"/>
    </source>
</evidence>
<dbReference type="OrthoDB" id="5957327at2759"/>
<organism evidence="9 10">
    <name type="scientific">Dothistroma septosporum (strain NZE10 / CBS 128990)</name>
    <name type="common">Red band needle blight fungus</name>
    <name type="synonym">Mycosphaerella pini</name>
    <dbReference type="NCBI Taxonomy" id="675120"/>
    <lineage>
        <taxon>Eukaryota</taxon>
        <taxon>Fungi</taxon>
        <taxon>Dikarya</taxon>
        <taxon>Ascomycota</taxon>
        <taxon>Pezizomycotina</taxon>
        <taxon>Dothideomycetes</taxon>
        <taxon>Dothideomycetidae</taxon>
        <taxon>Mycosphaerellales</taxon>
        <taxon>Mycosphaerellaceae</taxon>
        <taxon>Dothistroma</taxon>
    </lineage>
</organism>
<dbReference type="Gene3D" id="3.40.50.300">
    <property type="entry name" value="P-loop containing nucleotide triphosphate hydrolases"/>
    <property type="match status" value="1"/>
</dbReference>
<accession>N1PE00</accession>